<dbReference type="PANTHER" id="PTHR42789:SF1">
    <property type="entry name" value="D-ISOMER SPECIFIC 2-HYDROXYACID DEHYDROGENASE FAMILY PROTEIN (AFU_ORTHOLOGUE AFUA_6G10090)"/>
    <property type="match status" value="1"/>
</dbReference>
<keyword evidence="2" id="KW-0560">Oxidoreductase</keyword>
<evidence type="ECO:0000313" key="6">
    <source>
        <dbReference type="Proteomes" id="UP000683246"/>
    </source>
</evidence>
<keyword evidence="3" id="KW-0520">NAD</keyword>
<gene>
    <name evidence="5" type="ORF">HZI73_24590</name>
</gene>
<dbReference type="PROSITE" id="PS00670">
    <property type="entry name" value="D_2_HYDROXYACID_DH_2"/>
    <property type="match status" value="1"/>
</dbReference>
<organism evidence="5 6">
    <name type="scientific">Vallitalea pronyensis</name>
    <dbReference type="NCBI Taxonomy" id="1348613"/>
    <lineage>
        <taxon>Bacteria</taxon>
        <taxon>Bacillati</taxon>
        <taxon>Bacillota</taxon>
        <taxon>Clostridia</taxon>
        <taxon>Lachnospirales</taxon>
        <taxon>Vallitaleaceae</taxon>
        <taxon>Vallitalea</taxon>
    </lineage>
</organism>
<feature type="domain" description="D-isomer specific 2-hydroxyacid dehydrogenase NAD-binding" evidence="4">
    <location>
        <begin position="113"/>
        <end position="287"/>
    </location>
</feature>
<dbReference type="RefSeq" id="WP_212695982.1">
    <property type="nucleotide sequence ID" value="NZ_CP058649.1"/>
</dbReference>
<sequence>MKILITSEFSHEGIQTVENLFGEVVYDPWTTRDDAYTTEEISKKLQDGHYDGLITELDQITEKVFLDNPDLKFIGDCRGNPVNIDMKVANTLNIPVFTTPGRNAQAVAELLVGMLIGFYRHLLPAVDYAKNRWHDKVPYAYYQFRGNEVHGKSIGFVGFGAIGKITADILSSFGTHIKVYDPYVNNCTYEMVELPELFETCDIISIHLPVNHETKGMIDKGLLDLMKENAVLINTSRAAVMDYAYMYEILSNNKIKGAILDVFDHEPPEALGNKIIGLENVLVTPHVCGASYEVVNHQSNIIIKQMMAHFN</sequence>
<dbReference type="KEGG" id="vpy:HZI73_24590"/>
<dbReference type="PANTHER" id="PTHR42789">
    <property type="entry name" value="D-ISOMER SPECIFIC 2-HYDROXYACID DEHYDROGENASE FAMILY PROTEIN (AFU_ORTHOLOGUE AFUA_6G10090)"/>
    <property type="match status" value="1"/>
</dbReference>
<dbReference type="InterPro" id="IPR050857">
    <property type="entry name" value="D-2-hydroxyacid_DH"/>
</dbReference>
<dbReference type="Pfam" id="PF02826">
    <property type="entry name" value="2-Hacid_dh_C"/>
    <property type="match status" value="1"/>
</dbReference>
<evidence type="ECO:0000259" key="4">
    <source>
        <dbReference type="Pfam" id="PF02826"/>
    </source>
</evidence>
<evidence type="ECO:0000256" key="1">
    <source>
        <dbReference type="ARBA" id="ARBA00005854"/>
    </source>
</evidence>
<dbReference type="EMBL" id="CP058649">
    <property type="protein sequence ID" value="QUI25282.1"/>
    <property type="molecule type" value="Genomic_DNA"/>
</dbReference>
<dbReference type="InterPro" id="IPR036291">
    <property type="entry name" value="NAD(P)-bd_dom_sf"/>
</dbReference>
<dbReference type="Proteomes" id="UP000683246">
    <property type="component" value="Chromosome"/>
</dbReference>
<protein>
    <recommendedName>
        <fullName evidence="4">D-isomer specific 2-hydroxyacid dehydrogenase NAD-binding domain-containing protein</fullName>
    </recommendedName>
</protein>
<dbReference type="SUPFAM" id="SSF51735">
    <property type="entry name" value="NAD(P)-binding Rossmann-fold domains"/>
    <property type="match status" value="1"/>
</dbReference>
<dbReference type="GO" id="GO:0051287">
    <property type="term" value="F:NAD binding"/>
    <property type="evidence" value="ECO:0007669"/>
    <property type="project" value="InterPro"/>
</dbReference>
<reference evidence="5" key="1">
    <citation type="submission" date="2020-07" db="EMBL/GenBank/DDBJ databases">
        <title>Vallitalea pronyensis genome.</title>
        <authorList>
            <person name="Postec A."/>
        </authorList>
    </citation>
    <scope>NUCLEOTIDE SEQUENCE</scope>
    <source>
        <strain evidence="5">FatNI3</strain>
    </source>
</reference>
<evidence type="ECO:0000256" key="2">
    <source>
        <dbReference type="ARBA" id="ARBA00023002"/>
    </source>
</evidence>
<accession>A0A8J8MPQ1</accession>
<dbReference type="InterPro" id="IPR006140">
    <property type="entry name" value="D-isomer_DH_NAD-bd"/>
</dbReference>
<dbReference type="SUPFAM" id="SSF52283">
    <property type="entry name" value="Formate/glycerate dehydrogenase catalytic domain-like"/>
    <property type="match status" value="1"/>
</dbReference>
<keyword evidence="6" id="KW-1185">Reference proteome</keyword>
<dbReference type="Gene3D" id="3.40.50.720">
    <property type="entry name" value="NAD(P)-binding Rossmann-like Domain"/>
    <property type="match status" value="2"/>
</dbReference>
<evidence type="ECO:0000313" key="5">
    <source>
        <dbReference type="EMBL" id="QUI25282.1"/>
    </source>
</evidence>
<name>A0A8J8MPQ1_9FIRM</name>
<comment type="similarity">
    <text evidence="1">Belongs to the D-isomer specific 2-hydroxyacid dehydrogenase family.</text>
</comment>
<dbReference type="InterPro" id="IPR029753">
    <property type="entry name" value="D-isomer_DH_CS"/>
</dbReference>
<proteinExistence type="inferred from homology"/>
<dbReference type="GO" id="GO:0016616">
    <property type="term" value="F:oxidoreductase activity, acting on the CH-OH group of donors, NAD or NADP as acceptor"/>
    <property type="evidence" value="ECO:0007669"/>
    <property type="project" value="InterPro"/>
</dbReference>
<evidence type="ECO:0000256" key="3">
    <source>
        <dbReference type="ARBA" id="ARBA00023027"/>
    </source>
</evidence>
<dbReference type="AlphaFoldDB" id="A0A8J8MPQ1"/>